<dbReference type="EMBL" id="LXQA010187212">
    <property type="protein sequence ID" value="MCI31458.1"/>
    <property type="molecule type" value="Genomic_DNA"/>
</dbReference>
<keyword evidence="3" id="KW-1185">Reference proteome</keyword>
<feature type="chain" id="PRO_5017189612" evidence="1">
    <location>
        <begin position="19"/>
        <end position="49"/>
    </location>
</feature>
<dbReference type="Proteomes" id="UP000265520">
    <property type="component" value="Unassembled WGS sequence"/>
</dbReference>
<comment type="caution">
    <text evidence="2">The sequence shown here is derived from an EMBL/GenBank/DDBJ whole genome shotgun (WGS) entry which is preliminary data.</text>
</comment>
<evidence type="ECO:0000313" key="2">
    <source>
        <dbReference type="EMBL" id="MCI31458.1"/>
    </source>
</evidence>
<accession>A0A392R4C8</accession>
<sequence length="49" mass="5591">MSSNTSVLGFWWFWCSCAFRFSDYSRSVEIFRSQGVRGLLGCGSLFRVG</sequence>
<keyword evidence="1" id="KW-0732">Signal</keyword>
<feature type="non-terminal residue" evidence="2">
    <location>
        <position position="49"/>
    </location>
</feature>
<protein>
    <submittedName>
        <fullName evidence="2">Uncharacterized protein</fullName>
    </submittedName>
</protein>
<dbReference type="AlphaFoldDB" id="A0A392R4C8"/>
<name>A0A392R4C8_9FABA</name>
<organism evidence="2 3">
    <name type="scientific">Trifolium medium</name>
    <dbReference type="NCBI Taxonomy" id="97028"/>
    <lineage>
        <taxon>Eukaryota</taxon>
        <taxon>Viridiplantae</taxon>
        <taxon>Streptophyta</taxon>
        <taxon>Embryophyta</taxon>
        <taxon>Tracheophyta</taxon>
        <taxon>Spermatophyta</taxon>
        <taxon>Magnoliopsida</taxon>
        <taxon>eudicotyledons</taxon>
        <taxon>Gunneridae</taxon>
        <taxon>Pentapetalae</taxon>
        <taxon>rosids</taxon>
        <taxon>fabids</taxon>
        <taxon>Fabales</taxon>
        <taxon>Fabaceae</taxon>
        <taxon>Papilionoideae</taxon>
        <taxon>50 kb inversion clade</taxon>
        <taxon>NPAAA clade</taxon>
        <taxon>Hologalegina</taxon>
        <taxon>IRL clade</taxon>
        <taxon>Trifolieae</taxon>
        <taxon>Trifolium</taxon>
    </lineage>
</organism>
<proteinExistence type="predicted"/>
<feature type="signal peptide" evidence="1">
    <location>
        <begin position="1"/>
        <end position="18"/>
    </location>
</feature>
<reference evidence="2 3" key="1">
    <citation type="journal article" date="2018" name="Front. Plant Sci.">
        <title>Red Clover (Trifolium pratense) and Zigzag Clover (T. medium) - A Picture of Genomic Similarities and Differences.</title>
        <authorList>
            <person name="Dluhosova J."/>
            <person name="Istvanek J."/>
            <person name="Nedelnik J."/>
            <person name="Repkova J."/>
        </authorList>
    </citation>
    <scope>NUCLEOTIDE SEQUENCE [LARGE SCALE GENOMIC DNA]</scope>
    <source>
        <strain evidence="3">cv. 10/8</strain>
        <tissue evidence="2">Leaf</tissue>
    </source>
</reference>
<evidence type="ECO:0000256" key="1">
    <source>
        <dbReference type="SAM" id="SignalP"/>
    </source>
</evidence>
<evidence type="ECO:0000313" key="3">
    <source>
        <dbReference type="Proteomes" id="UP000265520"/>
    </source>
</evidence>